<comment type="caution">
    <text evidence="1">The sequence shown here is derived from an EMBL/GenBank/DDBJ whole genome shotgun (WGS) entry which is preliminary data.</text>
</comment>
<keyword evidence="2" id="KW-1185">Reference proteome</keyword>
<sequence length="63" mass="7481">MVAKKIKFSKDYVKLGFTFIEKYELQLPEYVICTKVLSNDSMRPNCLERLLKQQHPTLVFKTK</sequence>
<reference evidence="1" key="1">
    <citation type="submission" date="2022-03" db="EMBL/GenBank/DDBJ databases">
        <authorList>
            <person name="Sayadi A."/>
        </authorList>
    </citation>
    <scope>NUCLEOTIDE SEQUENCE</scope>
</reference>
<gene>
    <name evidence="1" type="ORF">ACAOBT_LOCUS4077</name>
</gene>
<dbReference type="AlphaFoldDB" id="A0A9P0K0M0"/>
<proteinExistence type="predicted"/>
<protein>
    <submittedName>
        <fullName evidence="1">Uncharacterized protein</fullName>
    </submittedName>
</protein>
<evidence type="ECO:0000313" key="1">
    <source>
        <dbReference type="EMBL" id="CAH1961304.1"/>
    </source>
</evidence>
<dbReference type="OrthoDB" id="6751300at2759"/>
<dbReference type="EMBL" id="CAKOFQ010006694">
    <property type="protein sequence ID" value="CAH1961304.1"/>
    <property type="molecule type" value="Genomic_DNA"/>
</dbReference>
<organism evidence="1 2">
    <name type="scientific">Acanthoscelides obtectus</name>
    <name type="common">Bean weevil</name>
    <name type="synonym">Bruchus obtectus</name>
    <dbReference type="NCBI Taxonomy" id="200917"/>
    <lineage>
        <taxon>Eukaryota</taxon>
        <taxon>Metazoa</taxon>
        <taxon>Ecdysozoa</taxon>
        <taxon>Arthropoda</taxon>
        <taxon>Hexapoda</taxon>
        <taxon>Insecta</taxon>
        <taxon>Pterygota</taxon>
        <taxon>Neoptera</taxon>
        <taxon>Endopterygota</taxon>
        <taxon>Coleoptera</taxon>
        <taxon>Polyphaga</taxon>
        <taxon>Cucujiformia</taxon>
        <taxon>Chrysomeloidea</taxon>
        <taxon>Chrysomelidae</taxon>
        <taxon>Bruchinae</taxon>
        <taxon>Bruchini</taxon>
        <taxon>Acanthoscelides</taxon>
    </lineage>
</organism>
<evidence type="ECO:0000313" key="2">
    <source>
        <dbReference type="Proteomes" id="UP001152888"/>
    </source>
</evidence>
<accession>A0A9P0K0M0</accession>
<name>A0A9P0K0M0_ACAOB</name>
<dbReference type="Proteomes" id="UP001152888">
    <property type="component" value="Unassembled WGS sequence"/>
</dbReference>